<dbReference type="STRING" id="1227455.C449_10688"/>
<feature type="compositionally biased region" description="Low complexity" evidence="1">
    <location>
        <begin position="518"/>
        <end position="531"/>
    </location>
</feature>
<evidence type="ECO:0000313" key="3">
    <source>
        <dbReference type="EMBL" id="EMA43988.1"/>
    </source>
</evidence>
<evidence type="ECO:0000259" key="2">
    <source>
        <dbReference type="Pfam" id="PF07995"/>
    </source>
</evidence>
<proteinExistence type="predicted"/>
<dbReference type="InParanoid" id="M0MF70"/>
<dbReference type="PANTHER" id="PTHR19328:SF75">
    <property type="entry name" value="ALDOSE SUGAR DEHYDROGENASE YLII"/>
    <property type="match status" value="1"/>
</dbReference>
<dbReference type="EMBL" id="AOMD01000025">
    <property type="protein sequence ID" value="EMA43988.1"/>
    <property type="molecule type" value="Genomic_DNA"/>
</dbReference>
<keyword evidence="4" id="KW-1185">Reference proteome</keyword>
<feature type="compositionally biased region" description="Polar residues" evidence="1">
    <location>
        <begin position="327"/>
        <end position="341"/>
    </location>
</feature>
<dbReference type="Gene3D" id="2.120.10.30">
    <property type="entry name" value="TolB, C-terminal domain"/>
    <property type="match status" value="1"/>
</dbReference>
<reference evidence="3 4" key="1">
    <citation type="journal article" date="2014" name="PLoS Genet.">
        <title>Phylogenetically driven sequencing of extremely halophilic archaea reveals strategies for static and dynamic osmo-response.</title>
        <authorList>
            <person name="Becker E.A."/>
            <person name="Seitzer P.M."/>
            <person name="Tritt A."/>
            <person name="Larsen D."/>
            <person name="Krusor M."/>
            <person name="Yao A.I."/>
            <person name="Wu D."/>
            <person name="Madern D."/>
            <person name="Eisen J.A."/>
            <person name="Darling A.E."/>
            <person name="Facciotti M.T."/>
        </authorList>
    </citation>
    <scope>NUCLEOTIDE SEQUENCE [LARGE SCALE GENOMIC DNA]</scope>
    <source>
        <strain evidence="3 4">DSM 5350</strain>
    </source>
</reference>
<dbReference type="InterPro" id="IPR012938">
    <property type="entry name" value="Glc/Sorbosone_DH"/>
</dbReference>
<accession>M0MF70</accession>
<dbReference type="AlphaFoldDB" id="M0MF70"/>
<organism evidence="3 4">
    <name type="scientific">Halococcus saccharolyticus DSM 5350</name>
    <dbReference type="NCBI Taxonomy" id="1227455"/>
    <lineage>
        <taxon>Archaea</taxon>
        <taxon>Methanobacteriati</taxon>
        <taxon>Methanobacteriota</taxon>
        <taxon>Stenosarchaea group</taxon>
        <taxon>Halobacteria</taxon>
        <taxon>Halobacteriales</taxon>
        <taxon>Halococcaceae</taxon>
        <taxon>Halococcus</taxon>
    </lineage>
</organism>
<dbReference type="PANTHER" id="PTHR19328">
    <property type="entry name" value="HEDGEHOG-INTERACTING PROTEIN"/>
    <property type="match status" value="1"/>
</dbReference>
<dbReference type="InterPro" id="IPR011042">
    <property type="entry name" value="6-blade_b-propeller_TolB-like"/>
</dbReference>
<dbReference type="PROSITE" id="PS51318">
    <property type="entry name" value="TAT"/>
    <property type="match status" value="1"/>
</dbReference>
<feature type="compositionally biased region" description="Low complexity" evidence="1">
    <location>
        <begin position="469"/>
        <end position="508"/>
    </location>
</feature>
<evidence type="ECO:0000256" key="1">
    <source>
        <dbReference type="SAM" id="MobiDB-lite"/>
    </source>
</evidence>
<feature type="domain" description="Glucose/Sorbosone dehydrogenase" evidence="2">
    <location>
        <begin position="78"/>
        <end position="326"/>
    </location>
</feature>
<gene>
    <name evidence="3" type="ORF">C449_10688</name>
</gene>
<dbReference type="InterPro" id="IPR006311">
    <property type="entry name" value="TAT_signal"/>
</dbReference>
<dbReference type="SUPFAM" id="SSF50952">
    <property type="entry name" value="Soluble quinoprotein glucose dehydrogenase"/>
    <property type="match status" value="1"/>
</dbReference>
<dbReference type="InterPro" id="IPR011041">
    <property type="entry name" value="Quinoprot_gluc/sorb_DH_b-prop"/>
</dbReference>
<feature type="region of interest" description="Disordered" evidence="1">
    <location>
        <begin position="327"/>
        <end position="349"/>
    </location>
</feature>
<dbReference type="Proteomes" id="UP000011669">
    <property type="component" value="Unassembled WGS sequence"/>
</dbReference>
<protein>
    <submittedName>
        <fullName evidence="3">Quinoprotein glucose dehydrogenase</fullName>
    </submittedName>
</protein>
<dbReference type="OrthoDB" id="6744at2157"/>
<sequence>MTHTTATTVDAAEQDRSEVTRRRLLRTTAAGAVAGVVGYGGTTTSATAQDGGPVPTGPTVALEPIAEGFEMPVDFATPSGDGRQFVVDRPGQIYAVGPDGRREEPFLDVSGRMTPVEGEQGLLGLAFHPDFGTNGRFYLRYSAPPTDATPDSHSHTAVLAEFRANGDRTAARPDSERRLLEVPEPQSNHNAGALAFGPDGYLYVPFGDGGAANDVGTGHADDWYDANDGGNGQDVTENLLGSIVRIDVDSRAGDKPYGIPDDNPLVGDAGLDEQFAWGFRNPWRMGFSDGTLYVGDVGQNRYEEVDRVVKGGNYGWNVKEGTHCFSTGEESTECPDTTPQNVRGGEPLRDPVIEYPHARDGETIGISVIGGYVYDGAIGSLGGQYVFGDYSQDGSPRGSLFAATPSDEGLWEFEKLTIAGADDGELGGYLLDVGRDDAGELYALTAGGDLGGAVHKLVSPGESTGMVENATGSANGTAGGTNATAETTPGSESNGSGAGGADAAAGTAGTNGTGGANGTAAGEEGAETGTSTGSGPGFGAIAVLSGLASVVAYLLAGDE</sequence>
<feature type="region of interest" description="Disordered" evidence="1">
    <location>
        <begin position="462"/>
        <end position="537"/>
    </location>
</feature>
<dbReference type="Pfam" id="PF07995">
    <property type="entry name" value="GSDH"/>
    <property type="match status" value="1"/>
</dbReference>
<evidence type="ECO:0000313" key="4">
    <source>
        <dbReference type="Proteomes" id="UP000011669"/>
    </source>
</evidence>
<name>M0MF70_9EURY</name>
<dbReference type="RefSeq" id="WP_006077998.1">
    <property type="nucleotide sequence ID" value="NZ_AOMD01000025.1"/>
</dbReference>
<comment type="caution">
    <text evidence="3">The sequence shown here is derived from an EMBL/GenBank/DDBJ whole genome shotgun (WGS) entry which is preliminary data.</text>
</comment>
<dbReference type="PATRIC" id="fig|1227455.4.peg.2190"/>